<reference evidence="1" key="1">
    <citation type="submission" date="2020-05" db="EMBL/GenBank/DDBJ databases">
        <title>WGS assembly of Panicum virgatum.</title>
        <authorList>
            <person name="Lovell J.T."/>
            <person name="Jenkins J."/>
            <person name="Shu S."/>
            <person name="Juenger T.E."/>
            <person name="Schmutz J."/>
        </authorList>
    </citation>
    <scope>NUCLEOTIDE SEQUENCE</scope>
    <source>
        <strain evidence="1">AP13</strain>
    </source>
</reference>
<name>A0A8T0TT81_PANVG</name>
<sequence length="115" mass="13228">KGQLQIKSYNLCLHCSFAQQVWSLVRTWTDGLVLVPAQGVNVQEWWNSALQVPDAAKRNRVAAILIYTAWNIWNERNRRIFQGVVQAPQRILGLIKEEMALRQQACELRVNNVVS</sequence>
<keyword evidence="2" id="KW-1185">Reference proteome</keyword>
<dbReference type="EMBL" id="CM029043">
    <property type="protein sequence ID" value="KAG2612998.1"/>
    <property type="molecule type" value="Genomic_DNA"/>
</dbReference>
<dbReference type="AlphaFoldDB" id="A0A8T0TT81"/>
<gene>
    <name evidence="1" type="ORF">PVAP13_4KG329905</name>
</gene>
<protein>
    <submittedName>
        <fullName evidence="1">Uncharacterized protein</fullName>
    </submittedName>
</protein>
<dbReference type="Proteomes" id="UP000823388">
    <property type="component" value="Chromosome 4K"/>
</dbReference>
<comment type="caution">
    <text evidence="1">The sequence shown here is derived from an EMBL/GenBank/DDBJ whole genome shotgun (WGS) entry which is preliminary data.</text>
</comment>
<feature type="non-terminal residue" evidence="1">
    <location>
        <position position="1"/>
    </location>
</feature>
<proteinExistence type="predicted"/>
<evidence type="ECO:0000313" key="1">
    <source>
        <dbReference type="EMBL" id="KAG2612998.1"/>
    </source>
</evidence>
<evidence type="ECO:0000313" key="2">
    <source>
        <dbReference type="Proteomes" id="UP000823388"/>
    </source>
</evidence>
<accession>A0A8T0TT81</accession>
<organism evidence="1 2">
    <name type="scientific">Panicum virgatum</name>
    <name type="common">Blackwell switchgrass</name>
    <dbReference type="NCBI Taxonomy" id="38727"/>
    <lineage>
        <taxon>Eukaryota</taxon>
        <taxon>Viridiplantae</taxon>
        <taxon>Streptophyta</taxon>
        <taxon>Embryophyta</taxon>
        <taxon>Tracheophyta</taxon>
        <taxon>Spermatophyta</taxon>
        <taxon>Magnoliopsida</taxon>
        <taxon>Liliopsida</taxon>
        <taxon>Poales</taxon>
        <taxon>Poaceae</taxon>
        <taxon>PACMAD clade</taxon>
        <taxon>Panicoideae</taxon>
        <taxon>Panicodae</taxon>
        <taxon>Paniceae</taxon>
        <taxon>Panicinae</taxon>
        <taxon>Panicum</taxon>
        <taxon>Panicum sect. Hiantes</taxon>
    </lineage>
</organism>